<dbReference type="AlphaFoldDB" id="A0A239IYZ1"/>
<reference evidence="2 3" key="1">
    <citation type="submission" date="2017-06" db="EMBL/GenBank/DDBJ databases">
        <authorList>
            <person name="Kim H.J."/>
            <person name="Triplett B.A."/>
        </authorList>
    </citation>
    <scope>NUCLEOTIDE SEQUENCE [LARGE SCALE GENOMIC DNA]</scope>
    <source>
        <strain evidence="2 3">CGMCC 4.5593</strain>
    </source>
</reference>
<evidence type="ECO:0000313" key="2">
    <source>
        <dbReference type="EMBL" id="SNS98779.1"/>
    </source>
</evidence>
<accession>A0A239IYZ1</accession>
<feature type="region of interest" description="Disordered" evidence="1">
    <location>
        <begin position="1"/>
        <end position="21"/>
    </location>
</feature>
<gene>
    <name evidence="2" type="ORF">SAMN05421812_102640</name>
</gene>
<keyword evidence="3" id="KW-1185">Reference proteome</keyword>
<proteinExistence type="predicted"/>
<dbReference type="EMBL" id="FZPH01000002">
    <property type="protein sequence ID" value="SNS98779.1"/>
    <property type="molecule type" value="Genomic_DNA"/>
</dbReference>
<evidence type="ECO:0000256" key="1">
    <source>
        <dbReference type="SAM" id="MobiDB-lite"/>
    </source>
</evidence>
<organism evidence="2 3">
    <name type="scientific">Asanoa hainanensis</name>
    <dbReference type="NCBI Taxonomy" id="560556"/>
    <lineage>
        <taxon>Bacteria</taxon>
        <taxon>Bacillati</taxon>
        <taxon>Actinomycetota</taxon>
        <taxon>Actinomycetes</taxon>
        <taxon>Micromonosporales</taxon>
        <taxon>Micromonosporaceae</taxon>
        <taxon>Asanoa</taxon>
    </lineage>
</organism>
<name>A0A239IYZ1_9ACTN</name>
<sequence>MPMTDPNHHQAAPVPVGDVVPGDPPVPITVWPLPAPEPDETMSPPMGVRLVHNLTHRSDLIIDLTTGPQLARAIISAHRRGQSCSASAADWGQDRAALIVTAWPLADSARSAEAFFGQCLASLVRGGCVAVLLAHGDPIRPVDVVIAAKAAGLSYLQHIVAAHRAPTPGNRTQLNIHTDVLVLTRPHGGGDQNG</sequence>
<protein>
    <submittedName>
        <fullName evidence="2">Uncharacterized protein</fullName>
    </submittedName>
</protein>
<evidence type="ECO:0000313" key="3">
    <source>
        <dbReference type="Proteomes" id="UP000198362"/>
    </source>
</evidence>
<dbReference type="Proteomes" id="UP000198362">
    <property type="component" value="Unassembled WGS sequence"/>
</dbReference>